<reference evidence="2 3" key="1">
    <citation type="submission" date="2019-02" db="EMBL/GenBank/DDBJ databases">
        <title>Deep-cultivation of Planctomycetes and their phenomic and genomic characterization uncovers novel biology.</title>
        <authorList>
            <person name="Wiegand S."/>
            <person name="Jogler M."/>
            <person name="Boedeker C."/>
            <person name="Pinto D."/>
            <person name="Vollmers J."/>
            <person name="Rivas-Marin E."/>
            <person name="Kohn T."/>
            <person name="Peeters S.H."/>
            <person name="Heuer A."/>
            <person name="Rast P."/>
            <person name="Oberbeckmann S."/>
            <person name="Bunk B."/>
            <person name="Jeske O."/>
            <person name="Meyerdierks A."/>
            <person name="Storesund J.E."/>
            <person name="Kallscheuer N."/>
            <person name="Luecker S."/>
            <person name="Lage O.M."/>
            <person name="Pohl T."/>
            <person name="Merkel B.J."/>
            <person name="Hornburger P."/>
            <person name="Mueller R.-W."/>
            <person name="Bruemmer F."/>
            <person name="Labrenz M."/>
            <person name="Spormann A.M."/>
            <person name="Op den Camp H."/>
            <person name="Overmann J."/>
            <person name="Amann R."/>
            <person name="Jetten M.S.M."/>
            <person name="Mascher T."/>
            <person name="Medema M.H."/>
            <person name="Devos D.P."/>
            <person name="Kaster A.-K."/>
            <person name="Ovreas L."/>
            <person name="Rohde M."/>
            <person name="Galperin M.Y."/>
            <person name="Jogler C."/>
        </authorList>
    </citation>
    <scope>NUCLEOTIDE SEQUENCE [LARGE SCALE GENOMIC DNA]</scope>
    <source>
        <strain evidence="2 3">Mal33</strain>
    </source>
</reference>
<dbReference type="NCBIfam" id="TIGR02570">
    <property type="entry name" value="cas7_GSU0053"/>
    <property type="match status" value="1"/>
</dbReference>
<dbReference type="Pfam" id="PF09617">
    <property type="entry name" value="Cas_GSU0053"/>
    <property type="match status" value="1"/>
</dbReference>
<sequence>MSFDYSKLKDAVKTGAALRCRTKLQPAGGEGDKVFPPTYAGAVYAMEYRRVPGRDQPVRCVLMDSVQSQANRFEEALQDAVDDERIKIPVVEVDFGEIPIVEPGSDDAGLYEPIGRVTSLQAPHRVADAILRDSELDGVAFRATTLGKKLSQATLRNATPLLELCPTALIFGIWDSTGPKGGLGVKFQRALVSEIIGIDAELGVKTSSRIDPLAIQLKSGPVYEGKNGDWTLDESQARMDKKKPKLKGKEGKPSEVNHGNIAPSLSETGRDPIGDSDRRVYLAGGVTIAYAEQTTVLSFPALRRLRFPLDGSSKTDAGSNLVAQTALAALGVCSAALAAERGLDLRSRCLLWPTEKPAWELLAQPGEAADQFMISADEAVALLEESIAKAVEAKLPWNTEPLVLKPAQKLVDLVRKSQELAVTSGAEDGGE</sequence>
<dbReference type="InterPro" id="IPR013403">
    <property type="entry name" value="CRISPR-assoc_prot_Csb1/Cas7u"/>
</dbReference>
<name>A0A518IME5_9BACT</name>
<protein>
    <submittedName>
        <fullName evidence="2">CRISPR-associated protein (Cas_GSU0053)</fullName>
    </submittedName>
</protein>
<organism evidence="2 3">
    <name type="scientific">Rosistilla oblonga</name>
    <dbReference type="NCBI Taxonomy" id="2527990"/>
    <lineage>
        <taxon>Bacteria</taxon>
        <taxon>Pseudomonadati</taxon>
        <taxon>Planctomycetota</taxon>
        <taxon>Planctomycetia</taxon>
        <taxon>Pirellulales</taxon>
        <taxon>Pirellulaceae</taxon>
        <taxon>Rosistilla</taxon>
    </lineage>
</organism>
<evidence type="ECO:0000256" key="1">
    <source>
        <dbReference type="SAM" id="MobiDB-lite"/>
    </source>
</evidence>
<accession>A0A518IME5</accession>
<dbReference type="RefSeq" id="WP_145281740.1">
    <property type="nucleotide sequence ID" value="NZ_CP036318.1"/>
</dbReference>
<evidence type="ECO:0000313" key="2">
    <source>
        <dbReference type="EMBL" id="QDV54243.1"/>
    </source>
</evidence>
<evidence type="ECO:0000313" key="3">
    <source>
        <dbReference type="Proteomes" id="UP000316770"/>
    </source>
</evidence>
<dbReference type="EMBL" id="CP036318">
    <property type="protein sequence ID" value="QDV54243.1"/>
    <property type="molecule type" value="Genomic_DNA"/>
</dbReference>
<proteinExistence type="predicted"/>
<keyword evidence="3" id="KW-1185">Reference proteome</keyword>
<gene>
    <name evidence="2" type="ORF">Mal33_01930</name>
</gene>
<dbReference type="AlphaFoldDB" id="A0A518IME5"/>
<dbReference type="Proteomes" id="UP000316770">
    <property type="component" value="Chromosome"/>
</dbReference>
<feature type="region of interest" description="Disordered" evidence="1">
    <location>
        <begin position="228"/>
        <end position="270"/>
    </location>
</feature>